<evidence type="ECO:0000256" key="6">
    <source>
        <dbReference type="SAM" id="Phobius"/>
    </source>
</evidence>
<keyword evidence="2" id="KW-0645">Protease</keyword>
<dbReference type="FunFam" id="3.90.70.10:FF:000022">
    <property type="entry name" value="Ubiquitin carboxyl-terminal hydrolase 24"/>
    <property type="match status" value="1"/>
</dbReference>
<dbReference type="OrthoDB" id="6018939at2759"/>
<dbReference type="InterPro" id="IPR050164">
    <property type="entry name" value="Peptidase_C19"/>
</dbReference>
<evidence type="ECO:0000256" key="5">
    <source>
        <dbReference type="SAM" id="MobiDB-lite"/>
    </source>
</evidence>
<keyword evidence="4 8" id="KW-0378">Hydrolase</keyword>
<feature type="compositionally biased region" description="Polar residues" evidence="5">
    <location>
        <begin position="683"/>
        <end position="704"/>
    </location>
</feature>
<gene>
    <name evidence="8" type="primary">USP24</name>
</gene>
<name>T2M3P5_HYDVU</name>
<dbReference type="InterPro" id="IPR056850">
    <property type="entry name" value="ARM_UBP34_24_USP9X_Y"/>
</dbReference>
<accession>T2M3P5</accession>
<dbReference type="InterPro" id="IPR018200">
    <property type="entry name" value="USP_CS"/>
</dbReference>
<dbReference type="GO" id="GO:0005829">
    <property type="term" value="C:cytosol"/>
    <property type="evidence" value="ECO:0007669"/>
    <property type="project" value="TreeGrafter"/>
</dbReference>
<dbReference type="Gene3D" id="3.90.70.10">
    <property type="entry name" value="Cysteine proteinases"/>
    <property type="match status" value="1"/>
</dbReference>
<dbReference type="InterPro" id="IPR028889">
    <property type="entry name" value="USP"/>
</dbReference>
<dbReference type="GO" id="GO:0006508">
    <property type="term" value="P:proteolysis"/>
    <property type="evidence" value="ECO:0007669"/>
    <property type="project" value="UniProtKB-KW"/>
</dbReference>
<keyword evidence="6" id="KW-0812">Transmembrane</keyword>
<protein>
    <submittedName>
        <fullName evidence="8">Ubiquitin carboxyl-terminal hydrolase 24</fullName>
    </submittedName>
</protein>
<dbReference type="Pfam" id="PF00443">
    <property type="entry name" value="UCH"/>
    <property type="match status" value="1"/>
</dbReference>
<dbReference type="SUPFAM" id="SSF54001">
    <property type="entry name" value="Cysteine proteinases"/>
    <property type="match status" value="1"/>
</dbReference>
<sequence>LLGMLWDYWHTTDLPLCLLNQTVQSHLDILTDSTVIKAPVKLDYISKCVADLKSKTVARLEEIQSQYDLLKLITKSLVNCHIQITSSISAGMLSGDTVINNLYTHAETVITHLKLIEFLLKNGDLYLSWSHCKDIWDCLMLNEKNCSGDFETCFEWFLTCISDLTSERKKELFVSRILSTEISKVKEVGFSCFKAYFEDVNNDERKLLKNGPSILVEKQDLIGLSYLLQLILESPYQSIADEASQYFINVSYLLLAPKMKKMDIRVIHQKFICECNMKLDLLMSQLNETEQPELQDIKVTTFKKPLPVKKIEEKYTAHRTYPPHESCYHGSPVNINVTWETNKISFVLLSHSNERISSVRQKVVTKIKLLIEQKISAEQIQIYYNDQLLLESKDHMLLKQLLFKQPFCFSIKLGPVISSLDTHGSSKEEVHTKKLSSLLEKEKTLPSYILAMDCKIFDKLYQLAEIEEPRMTNALQNLLSRLPTDNDILQAIEVFSTYNPWMSSPGKQAGYTKSSESVLENYFKCSAYRMSTFRVLYNLQVLSSKLMPVLDTDSASMTYSFKENWLNAGGLSLIMNILLPDTLPSNADYELRQSCYYIILQLARFLLCGDSIYEDNFVSASLAENTADSSIVRTFAETTVGNNTVSGNVRVESHSPGIATSTPIKVPNKIQIASSWPGVKNGGSPNTLNQISPSAATSSTSDNGTVRKRMRSTSVLDTVSPIVKMVIENLNEAEFTETISSLMQVAWAAGAGQLQLKAHNKSLSSIASLEGPSILKSGICLQQDFVSDMDSILCKNSLELLVMCLQLRPNFLRVFYQLPDVVDFFIDLLTGSPSEQVLQVRSATAHHFLALAQTSLNDSLIPSPKIFILSTLMKIQLPFWNSSGTIRGLSFKLLSQSQNYFNLLCSLFQSLSVKEQETIGVDANQLLKCELQFLSSSDCATDLLHGHLMFANTLYSCEGVNCEETDQGFIRFLLDDFLFCASHLANNKSLSTVDLLDINMSYNNVKCRKEAFNLLLTLASKRHSNLQEIATDLQLRHHNELHSSEWNFQPSVSLRPVNGFVGLKNAGATCYMNSILQLLYMQPGIKEVSYKNVCQENILYHLQLIFGHLLESQQQFYSPELFWKNFKLWGEPVNVREQQDAFEFFTNITDQLDENLNSLFKKKIFNNLFSGQFVDQKICSECSHCFECDEPFSSLPVTVKSGNLEASLEQFVRKEVMEGENAYYCEKCCEHRTTVKRTCIKSLPPVLVFQLKRFWYDWERNRAIKFDDFFSFPWILNIEPYTLEGITKKEKESAVINSNQMPPMRIVTNTKQYYELVGIVVHSGQANAGHYYSFVKNRQNGNGAFEKWYKFNDVTVERFEMNDEALKIECFGGEYRVPQTDSNSQYPENRIRTWNAYMLFYETMDKNRLPFVHSEYNSNEGRSYPGSPSSCCSSNPSSPGSKDGLSLLSALIKKGERKGLFKDNMPSSIKRVVNEENIKFMQHKDVYDIEYFEFLCQLCSSSRSFDIGESHLNDTNDNVELCCLQLSVHFLFNTYLRTSKSFRNDISLESWCTCLKLLVTTSNESCSWLIDYLSDEKGRSYMLYVVLLKYNKLALQHLSDLKTFQRFYNFLIGHKPLHNSEKSIRKWNNVQKQEIVSLYFTIALLLLHSNNTSKHVASSVFNCPPPQSLVIFCESLQMSVDIEEYFYGKPGQRFLIEIIQTSLELPQLISTVVDILVYGCWCNMEYSLTFLSEILILLTEAPVNDLKSAFELVKVILELGDGIQNNRVEIFIDGSTEHNICGILKLIRSCHQDDAQRAYLCVKFLVRSDNKLVRNFLLQNSIKWQWAVEWLKKKMSEFSMWSARSNTSNDNHTSFQRTNSAQYYLMYNLTASGKVETYVTKSGKSSKVMSFKCIFCFFALGLLICTLSWLAFVRNVTTHMQLMSEPIYISINEAQLSEKWSHEDELDVQDEGKFHVVTNLILVTHKHYSINLRYENNRIPDANQLQDRQTEIESTLQLNLNNDKIAAVHVLYFHPAVAQYLLKLPLQNSKKLILHLTKRDPTVGINLDYIQSYLKHKPVILMHMDNFLGSGWEDVDFTLLRTQRLVYALTRHSVTSKFPCNAAVSASCNPGTAYMGSHDAFVFHADRDFEKEMLQELDTGPNSNGIENVLIWYLREKMGYRVINPCLHLIVYHNHCVPIRDIGRKRFNRKGKNGLAQFTRELT</sequence>
<feature type="compositionally biased region" description="Low complexity" evidence="5">
    <location>
        <begin position="1423"/>
        <end position="1441"/>
    </location>
</feature>
<dbReference type="InterPro" id="IPR038765">
    <property type="entry name" value="Papain-like_cys_pep_sf"/>
</dbReference>
<keyword evidence="6" id="KW-0472">Membrane</keyword>
<dbReference type="Pfam" id="PF25010">
    <property type="entry name" value="ARM_UBP24_USP9X-Y"/>
    <property type="match status" value="2"/>
</dbReference>
<dbReference type="InterPro" id="IPR055176">
    <property type="entry name" value="UBP24/USP9X/USP9Y_UBL"/>
</dbReference>
<dbReference type="GO" id="GO:0005634">
    <property type="term" value="C:nucleus"/>
    <property type="evidence" value="ECO:0007669"/>
    <property type="project" value="TreeGrafter"/>
</dbReference>
<dbReference type="Pfam" id="PF22900">
    <property type="entry name" value="UCH_UBL1"/>
    <property type="match status" value="1"/>
</dbReference>
<evidence type="ECO:0000256" key="4">
    <source>
        <dbReference type="ARBA" id="ARBA00022801"/>
    </source>
</evidence>
<dbReference type="GO" id="GO:0016579">
    <property type="term" value="P:protein deubiquitination"/>
    <property type="evidence" value="ECO:0007669"/>
    <property type="project" value="InterPro"/>
</dbReference>
<reference evidence="8" key="1">
    <citation type="journal article" date="2013" name="Genome Biol. Evol.">
        <title>Punctuated emergences of genetic and phenotypic innovations in eumetazoan, bilaterian, euteleostome, and hominidae ancestors.</title>
        <authorList>
            <person name="Wenger Y."/>
            <person name="Galliot B."/>
        </authorList>
    </citation>
    <scope>NUCLEOTIDE SEQUENCE</scope>
    <source>
        <tissue evidence="8">Whole animals</tissue>
    </source>
</reference>
<keyword evidence="1" id="KW-0597">Phosphoprotein</keyword>
<feature type="region of interest" description="Disordered" evidence="5">
    <location>
        <begin position="678"/>
        <end position="708"/>
    </location>
</feature>
<dbReference type="PANTHER" id="PTHR24006">
    <property type="entry name" value="UBIQUITIN CARBOXYL-TERMINAL HYDROLASE"/>
    <property type="match status" value="1"/>
</dbReference>
<proteinExistence type="evidence at transcript level"/>
<dbReference type="CDD" id="cd02659">
    <property type="entry name" value="peptidase_C19C"/>
    <property type="match status" value="1"/>
</dbReference>
<evidence type="ECO:0000256" key="3">
    <source>
        <dbReference type="ARBA" id="ARBA00022786"/>
    </source>
</evidence>
<dbReference type="InterPro" id="IPR001394">
    <property type="entry name" value="Peptidase_C19_UCH"/>
</dbReference>
<feature type="region of interest" description="Disordered" evidence="5">
    <location>
        <begin position="1421"/>
        <end position="1441"/>
    </location>
</feature>
<feature type="domain" description="USP" evidence="7">
    <location>
        <begin position="1061"/>
        <end position="1404"/>
    </location>
</feature>
<dbReference type="PROSITE" id="PS00972">
    <property type="entry name" value="USP_1"/>
    <property type="match status" value="1"/>
</dbReference>
<evidence type="ECO:0000256" key="1">
    <source>
        <dbReference type="ARBA" id="ARBA00022553"/>
    </source>
</evidence>
<keyword evidence="3" id="KW-0833">Ubl conjugation pathway</keyword>
<keyword evidence="6" id="KW-1133">Transmembrane helix</keyword>
<feature type="non-terminal residue" evidence="8">
    <location>
        <position position="1"/>
    </location>
</feature>
<organism evidence="8">
    <name type="scientific">Hydra vulgaris</name>
    <name type="common">Hydra</name>
    <name type="synonym">Hydra attenuata</name>
    <dbReference type="NCBI Taxonomy" id="6087"/>
    <lineage>
        <taxon>Eukaryota</taxon>
        <taxon>Metazoa</taxon>
        <taxon>Cnidaria</taxon>
        <taxon>Hydrozoa</taxon>
        <taxon>Hydroidolina</taxon>
        <taxon>Anthoathecata</taxon>
        <taxon>Aplanulata</taxon>
        <taxon>Hydridae</taxon>
        <taxon>Hydra</taxon>
    </lineage>
</organism>
<dbReference type="PROSITE" id="PS50235">
    <property type="entry name" value="USP_3"/>
    <property type="match status" value="1"/>
</dbReference>
<evidence type="ECO:0000259" key="7">
    <source>
        <dbReference type="PROSITE" id="PS50235"/>
    </source>
</evidence>
<dbReference type="EMBL" id="HAAD01000313">
    <property type="protein sequence ID" value="CDG66545.1"/>
    <property type="molecule type" value="mRNA"/>
</dbReference>
<feature type="transmembrane region" description="Helical" evidence="6">
    <location>
        <begin position="1889"/>
        <end position="1913"/>
    </location>
</feature>
<dbReference type="GO" id="GO:0004843">
    <property type="term" value="F:cysteine-type deubiquitinase activity"/>
    <property type="evidence" value="ECO:0007669"/>
    <property type="project" value="InterPro"/>
</dbReference>
<dbReference type="PANTHER" id="PTHR24006:SF943">
    <property type="entry name" value="UBIQUITIN CARBOXYL-TERMINAL HYDROLASE PUF"/>
    <property type="match status" value="1"/>
</dbReference>
<dbReference type="PROSITE" id="PS00973">
    <property type="entry name" value="USP_2"/>
    <property type="match status" value="1"/>
</dbReference>
<evidence type="ECO:0000313" key="8">
    <source>
        <dbReference type="EMBL" id="CDG66545.1"/>
    </source>
</evidence>
<evidence type="ECO:0000256" key="2">
    <source>
        <dbReference type="ARBA" id="ARBA00022670"/>
    </source>
</evidence>